<protein>
    <submittedName>
        <fullName evidence="2">PPE family protein</fullName>
    </submittedName>
</protein>
<keyword evidence="3" id="KW-1185">Reference proteome</keyword>
<feature type="domain" description="PPE family C-terminal" evidence="1">
    <location>
        <begin position="6"/>
        <end position="51"/>
    </location>
</feature>
<evidence type="ECO:0000313" key="3">
    <source>
        <dbReference type="Proteomes" id="UP000237911"/>
    </source>
</evidence>
<sequence>LPSVGGGAVPAAGMGNAAAVPPMVPFGSLAARGGVGGSATQYDFRPTVIPRSPAAG</sequence>
<dbReference type="Proteomes" id="UP000237911">
    <property type="component" value="Unassembled WGS sequence"/>
</dbReference>
<comment type="caution">
    <text evidence="2">The sequence shown here is derived from an EMBL/GenBank/DDBJ whole genome shotgun (WGS) entry which is preliminary data.</text>
</comment>
<dbReference type="AlphaFoldDB" id="A0A9X7IJH3"/>
<gene>
    <name evidence="2" type="ORF">C5U48_20320</name>
</gene>
<dbReference type="EMBL" id="PUEV01000105">
    <property type="protein sequence ID" value="PQM50358.1"/>
    <property type="molecule type" value="Genomic_DNA"/>
</dbReference>
<evidence type="ECO:0000313" key="2">
    <source>
        <dbReference type="EMBL" id="PQM50358.1"/>
    </source>
</evidence>
<evidence type="ECO:0000259" key="1">
    <source>
        <dbReference type="Pfam" id="PF12484"/>
    </source>
</evidence>
<name>A0A9X7IJH3_9MYCO</name>
<accession>A0A9X7IJH3</accession>
<proteinExistence type="predicted"/>
<dbReference type="Pfam" id="PF12484">
    <property type="entry name" value="PPE-SVP"/>
    <property type="match status" value="1"/>
</dbReference>
<feature type="non-terminal residue" evidence="2">
    <location>
        <position position="1"/>
    </location>
</feature>
<reference evidence="2 3" key="1">
    <citation type="submission" date="2018-02" db="EMBL/GenBank/DDBJ databases">
        <title>Draft genome sequence of Mycobacterium virginiense isolated from mud of a swine farm in Japan.</title>
        <authorList>
            <person name="Ohya K."/>
        </authorList>
    </citation>
    <scope>NUCLEOTIDE SEQUENCE [LARGE SCALE GENOMIC DNA]</scope>
    <source>
        <strain evidence="2 3">GF75</strain>
    </source>
</reference>
<organism evidence="2 3">
    <name type="scientific">Mycolicibacter virginiensis</name>
    <dbReference type="NCBI Taxonomy" id="1795032"/>
    <lineage>
        <taxon>Bacteria</taxon>
        <taxon>Bacillati</taxon>
        <taxon>Actinomycetota</taxon>
        <taxon>Actinomycetes</taxon>
        <taxon>Mycobacteriales</taxon>
        <taxon>Mycobacteriaceae</taxon>
        <taxon>Mycolicibacter</taxon>
    </lineage>
</organism>
<dbReference type="InterPro" id="IPR022171">
    <property type="entry name" value="PPE_C"/>
</dbReference>